<dbReference type="GO" id="GO:0006749">
    <property type="term" value="P:glutathione metabolic process"/>
    <property type="evidence" value="ECO:0007669"/>
    <property type="project" value="TreeGrafter"/>
</dbReference>
<evidence type="ECO:0000313" key="4">
    <source>
        <dbReference type="EMBL" id="AKB29473.1"/>
    </source>
</evidence>
<dbReference type="EMBL" id="CP009506">
    <property type="protein sequence ID" value="AKB29473.1"/>
    <property type="molecule type" value="Genomic_DNA"/>
</dbReference>
<feature type="compositionally biased region" description="Polar residues" evidence="1">
    <location>
        <begin position="673"/>
        <end position="683"/>
    </location>
</feature>
<dbReference type="HOGENOM" id="CLU_014140_1_0_2"/>
<name>A0A0E3P6T2_9EURY</name>
<dbReference type="InterPro" id="IPR043129">
    <property type="entry name" value="ATPase_NBD"/>
</dbReference>
<evidence type="ECO:0000256" key="1">
    <source>
        <dbReference type="SAM" id="MobiDB-lite"/>
    </source>
</evidence>
<dbReference type="PANTHER" id="PTHR11365:SF2">
    <property type="entry name" value="5-OXOPROLINASE"/>
    <property type="match status" value="1"/>
</dbReference>
<reference evidence="4 5" key="1">
    <citation type="submission" date="2014-07" db="EMBL/GenBank/DDBJ databases">
        <title>Methanogenic archaea and the global carbon cycle.</title>
        <authorList>
            <person name="Henriksen J.R."/>
            <person name="Luke J."/>
            <person name="Reinhart S."/>
            <person name="Benedict M.N."/>
            <person name="Youngblut N.D."/>
            <person name="Metcalf M.E."/>
            <person name="Whitaker R.J."/>
            <person name="Metcalf W.W."/>
        </authorList>
    </citation>
    <scope>NUCLEOTIDE SEQUENCE [LARGE SCALE GENOMIC DNA]</scope>
    <source>
        <strain evidence="4 5">T4/M</strain>
    </source>
</reference>
<dbReference type="PANTHER" id="PTHR11365">
    <property type="entry name" value="5-OXOPROLINASE RELATED"/>
    <property type="match status" value="1"/>
</dbReference>
<keyword evidence="5" id="KW-1185">Reference proteome</keyword>
<evidence type="ECO:0000313" key="5">
    <source>
        <dbReference type="Proteomes" id="UP000033111"/>
    </source>
</evidence>
<evidence type="ECO:0000259" key="3">
    <source>
        <dbReference type="Pfam" id="PF05378"/>
    </source>
</evidence>
<dbReference type="GeneID" id="24861650"/>
<proteinExistence type="predicted"/>
<dbReference type="InterPro" id="IPR045079">
    <property type="entry name" value="Oxoprolinase-like"/>
</dbReference>
<protein>
    <submittedName>
        <fullName evidence="4">Hydantoinase</fullName>
    </submittedName>
</protein>
<dbReference type="SUPFAM" id="SSF53067">
    <property type="entry name" value="Actin-like ATPase domain"/>
    <property type="match status" value="1"/>
</dbReference>
<dbReference type="OrthoDB" id="8261at2157"/>
<organism evidence="4 5">
    <name type="scientific">Methanosarcina siciliae T4/M</name>
    <dbReference type="NCBI Taxonomy" id="1434120"/>
    <lineage>
        <taxon>Archaea</taxon>
        <taxon>Methanobacteriati</taxon>
        <taxon>Methanobacteriota</taxon>
        <taxon>Stenosarchaea group</taxon>
        <taxon>Methanomicrobia</taxon>
        <taxon>Methanosarcinales</taxon>
        <taxon>Methanosarcinaceae</taxon>
        <taxon>Methanosarcina</taxon>
    </lineage>
</organism>
<dbReference type="InterPro" id="IPR008040">
    <property type="entry name" value="Hydant_A_N"/>
</dbReference>
<dbReference type="KEGG" id="msw:MSSIT_2754"/>
<dbReference type="AlphaFoldDB" id="A0A0E3P6T2"/>
<dbReference type="RefSeq" id="WP_048173304.1">
    <property type="nucleotide sequence ID" value="NZ_CP009506.1"/>
</dbReference>
<gene>
    <name evidence="4" type="ORF">MSSIT_2754</name>
</gene>
<dbReference type="Proteomes" id="UP000033111">
    <property type="component" value="Chromosome"/>
</dbReference>
<dbReference type="Pfam" id="PF05378">
    <property type="entry name" value="Hydant_A_N"/>
    <property type="match status" value="1"/>
</dbReference>
<dbReference type="GO" id="GO:0005829">
    <property type="term" value="C:cytosol"/>
    <property type="evidence" value="ECO:0007669"/>
    <property type="project" value="TreeGrafter"/>
</dbReference>
<feature type="region of interest" description="Disordered" evidence="1">
    <location>
        <begin position="659"/>
        <end position="683"/>
    </location>
</feature>
<feature type="domain" description="Hydantoinase A/oxoprolinase" evidence="2">
    <location>
        <begin position="179"/>
        <end position="321"/>
    </location>
</feature>
<sequence length="683" mass="75518">MAYSLGIDAGGTYTDSILIRNSDGKVICSNKALTTYPDLLEGITNSIDGLDPEKLKLVTMVSVSTTLATNTILEKTGYPVGLILVGDYEIPADSEVANCIMVQGGHDSRGEEVEALDLSAVENFVLRLKDRVSAFAVSSYFSVRNPEHELRVKALIQELTGLPVVCGHELAQSLGAYERGVTAYLNAQLLPVAEGFLKTVVNEIERRGLESRIAMLRCDGSVVSMQEAMKKPIESVFSGPAASLLGASYLSGQETCTVIDVGGTSTDVSLIHKGLPYLSENGAIVGGWQTKVRALRMETSAIGGDSHIWVQGSRTNIGPRRVIPLCRAAVLYPSFMNTLKKRWIPDRLKLNEHIQATKFFVRTKQKASNLSKEEEELLAHIRNEPLSLKDVYWDRNILPSKKVMDSLIQRRLVQVIGFTPTDALHVLGEYDEWDSEASEIGATLLANFLGTDRQEFCLDVKRLFARNMAKDLLAFLMEGVDRNEIEKMLEGSFFSRFKVDIPVILLGGPVRAYVDDLKRLIDAEILVPEYSSVGNAVGALVGKGTKRVEITVRTIYSESKYDLKTKGVFVYTPTGRRHFIIRSEALEFAESFGRELILDYMAESGLSPDQVTINVERKDIKVHTGDIPLETRLIFEGISNSDVYEKAVSGHKELFNSCEGNRGQTEPLDCNSPEETSLTENWE</sequence>
<feature type="domain" description="Hydantoinase/oxoprolinase N-terminal" evidence="3">
    <location>
        <begin position="5"/>
        <end position="159"/>
    </location>
</feature>
<dbReference type="InterPro" id="IPR002821">
    <property type="entry name" value="Hydantoinase_A"/>
</dbReference>
<evidence type="ECO:0000259" key="2">
    <source>
        <dbReference type="Pfam" id="PF01968"/>
    </source>
</evidence>
<accession>A0A0E3P6T2</accession>
<dbReference type="Pfam" id="PF01968">
    <property type="entry name" value="Hydantoinase_A"/>
    <property type="match status" value="1"/>
</dbReference>
<dbReference type="PATRIC" id="fig|1434120.4.peg.3605"/>
<dbReference type="GO" id="GO:0017168">
    <property type="term" value="F:5-oxoprolinase (ATP-hydrolyzing) activity"/>
    <property type="evidence" value="ECO:0007669"/>
    <property type="project" value="TreeGrafter"/>
</dbReference>